<evidence type="ECO:0000313" key="2">
    <source>
        <dbReference type="Proteomes" id="UP000224854"/>
    </source>
</evidence>
<organism evidence="1 2">
    <name type="scientific">Ophiocordyceps australis</name>
    <dbReference type="NCBI Taxonomy" id="1399860"/>
    <lineage>
        <taxon>Eukaryota</taxon>
        <taxon>Fungi</taxon>
        <taxon>Dikarya</taxon>
        <taxon>Ascomycota</taxon>
        <taxon>Pezizomycotina</taxon>
        <taxon>Sordariomycetes</taxon>
        <taxon>Hypocreomycetidae</taxon>
        <taxon>Hypocreales</taxon>
        <taxon>Ophiocordycipitaceae</taxon>
        <taxon>Ophiocordyceps</taxon>
    </lineage>
</organism>
<dbReference type="EMBL" id="NJEU01000274">
    <property type="protein sequence ID" value="PHH77328.1"/>
    <property type="molecule type" value="Genomic_DNA"/>
</dbReference>
<protein>
    <submittedName>
        <fullName evidence="1">Uncharacterized protein</fullName>
    </submittedName>
</protein>
<accession>A0A2C5YGX4</accession>
<name>A0A2C5YGX4_9HYPO</name>
<evidence type="ECO:0000313" key="1">
    <source>
        <dbReference type="EMBL" id="PHH77328.1"/>
    </source>
</evidence>
<dbReference type="OrthoDB" id="10283961at2759"/>
<keyword evidence="2" id="KW-1185">Reference proteome</keyword>
<dbReference type="Proteomes" id="UP000224854">
    <property type="component" value="Unassembled WGS sequence"/>
</dbReference>
<proteinExistence type="predicted"/>
<reference evidence="1 2" key="1">
    <citation type="submission" date="2017-06" db="EMBL/GenBank/DDBJ databases">
        <title>Ant-infecting Ophiocordyceps genomes reveal a high diversity of potential behavioral manipulation genes and a possible major role for enterotoxins.</title>
        <authorList>
            <person name="De Bekker C."/>
            <person name="Evans H.C."/>
            <person name="Brachmann A."/>
            <person name="Hughes D.P."/>
        </authorList>
    </citation>
    <scope>NUCLEOTIDE SEQUENCE [LARGE SCALE GENOMIC DNA]</scope>
    <source>
        <strain evidence="1 2">1348a</strain>
    </source>
</reference>
<comment type="caution">
    <text evidence="1">The sequence shown here is derived from an EMBL/GenBank/DDBJ whole genome shotgun (WGS) entry which is preliminary data.</text>
</comment>
<dbReference type="AlphaFoldDB" id="A0A2C5YGX4"/>
<gene>
    <name evidence="1" type="ORF">CDD82_3561</name>
</gene>
<sequence>MRPSLAAALLLCDTASSSCYRHHKLSNGQTLLQMCYWDYDHGMVGLFHCGRHHGSLGDKDRKGGTLVNWTRVNWAAICKGHEAETAANYPGQACCKEYSSVGCTWGEMRLWCYDLRVYNGCGSQVIEYLGHGVAKVRI</sequence>